<dbReference type="AlphaFoldDB" id="A0A927M0H2"/>
<feature type="transmembrane region" description="Helical" evidence="1">
    <location>
        <begin position="6"/>
        <end position="28"/>
    </location>
</feature>
<sequence>MSVSETLLVFVAIPVAAVLVITVLARAGKSGRNARRYRPGRPFEFTPVWFLSSPEHLTESARTALPAGAEARSLTSGEIETISAPTRAGVTGGASDRW</sequence>
<keyword evidence="1" id="KW-0472">Membrane</keyword>
<protein>
    <submittedName>
        <fullName evidence="2">Uncharacterized protein</fullName>
    </submittedName>
</protein>
<keyword evidence="3" id="KW-1185">Reference proteome</keyword>
<dbReference type="Proteomes" id="UP000649753">
    <property type="component" value="Unassembled WGS sequence"/>
</dbReference>
<reference evidence="2" key="1">
    <citation type="submission" date="2020-10" db="EMBL/GenBank/DDBJ databases">
        <title>Sequencing the genomes of 1000 actinobacteria strains.</title>
        <authorList>
            <person name="Klenk H.-P."/>
        </authorList>
    </citation>
    <scope>NUCLEOTIDE SEQUENCE</scope>
    <source>
        <strain evidence="2">DSM 46832</strain>
    </source>
</reference>
<evidence type="ECO:0000313" key="2">
    <source>
        <dbReference type="EMBL" id="MBE1484512.1"/>
    </source>
</evidence>
<proteinExistence type="predicted"/>
<organism evidence="2 3">
    <name type="scientific">Plantactinospora soyae</name>
    <dbReference type="NCBI Taxonomy" id="1544732"/>
    <lineage>
        <taxon>Bacteria</taxon>
        <taxon>Bacillati</taxon>
        <taxon>Actinomycetota</taxon>
        <taxon>Actinomycetes</taxon>
        <taxon>Micromonosporales</taxon>
        <taxon>Micromonosporaceae</taxon>
        <taxon>Plantactinospora</taxon>
    </lineage>
</organism>
<evidence type="ECO:0000256" key="1">
    <source>
        <dbReference type="SAM" id="Phobius"/>
    </source>
</evidence>
<evidence type="ECO:0000313" key="3">
    <source>
        <dbReference type="Proteomes" id="UP000649753"/>
    </source>
</evidence>
<dbReference type="EMBL" id="JADBEB010000001">
    <property type="protein sequence ID" value="MBE1484512.1"/>
    <property type="molecule type" value="Genomic_DNA"/>
</dbReference>
<comment type="caution">
    <text evidence="2">The sequence shown here is derived from an EMBL/GenBank/DDBJ whole genome shotgun (WGS) entry which is preliminary data.</text>
</comment>
<gene>
    <name evidence="2" type="ORF">H4W31_000150</name>
</gene>
<keyword evidence="1" id="KW-1133">Transmembrane helix</keyword>
<keyword evidence="1" id="KW-0812">Transmembrane</keyword>
<accession>A0A927M0H2</accession>
<name>A0A927M0H2_9ACTN</name>